<proteinExistence type="inferred from homology"/>
<feature type="transmembrane region" description="Helical" evidence="3">
    <location>
        <begin position="154"/>
        <end position="172"/>
    </location>
</feature>
<evidence type="ECO:0000313" key="5">
    <source>
        <dbReference type="EMBL" id="AVD72243.1"/>
    </source>
</evidence>
<dbReference type="SUPFAM" id="SSF53955">
    <property type="entry name" value="Lysozyme-like"/>
    <property type="match status" value="1"/>
</dbReference>
<feature type="domain" description="Transglycosylase SLT" evidence="4">
    <location>
        <begin position="229"/>
        <end position="328"/>
    </location>
</feature>
<comment type="similarity">
    <text evidence="1">Belongs to the transglycosylase Slt family.</text>
</comment>
<dbReference type="PANTHER" id="PTHR37423">
    <property type="entry name" value="SOLUBLE LYTIC MUREIN TRANSGLYCOSYLASE-RELATED"/>
    <property type="match status" value="1"/>
</dbReference>
<keyword evidence="3" id="KW-1133">Transmembrane helix</keyword>
<reference evidence="5 6" key="1">
    <citation type="journal article" date="2018" name="MBio">
        <title>Insights into the evolution of host association through the isolation and characterization of a novel human periodontal pathobiont, Desulfobulbus oralis.</title>
        <authorList>
            <person name="Cross K.L."/>
            <person name="Chirania P."/>
            <person name="Xiong W."/>
            <person name="Beall C.J."/>
            <person name="Elkins J.G."/>
            <person name="Giannone R.J."/>
            <person name="Griffen A.L."/>
            <person name="Guss A.M."/>
            <person name="Hettich R.L."/>
            <person name="Joshi S.S."/>
            <person name="Mokrzan E.M."/>
            <person name="Martin R.K."/>
            <person name="Zhulin I.B."/>
            <person name="Leys E.J."/>
            <person name="Podar M."/>
        </authorList>
    </citation>
    <scope>NUCLEOTIDE SEQUENCE [LARGE SCALE GENOMIC DNA]</scope>
    <source>
        <strain evidence="5 6">ORNL</strain>
    </source>
</reference>
<keyword evidence="6" id="KW-1185">Reference proteome</keyword>
<organism evidence="5 6">
    <name type="scientific">Desulfobulbus oralis</name>
    <dbReference type="NCBI Taxonomy" id="1986146"/>
    <lineage>
        <taxon>Bacteria</taxon>
        <taxon>Pseudomonadati</taxon>
        <taxon>Thermodesulfobacteriota</taxon>
        <taxon>Desulfobulbia</taxon>
        <taxon>Desulfobulbales</taxon>
        <taxon>Desulfobulbaceae</taxon>
        <taxon>Desulfobulbus</taxon>
    </lineage>
</organism>
<feature type="region of interest" description="Disordered" evidence="2">
    <location>
        <begin position="1"/>
        <end position="74"/>
    </location>
</feature>
<dbReference type="AlphaFoldDB" id="A0A2L1GRC6"/>
<dbReference type="EMBL" id="CP021255">
    <property type="protein sequence ID" value="AVD72243.1"/>
    <property type="molecule type" value="Genomic_DNA"/>
</dbReference>
<dbReference type="PANTHER" id="PTHR37423:SF2">
    <property type="entry name" value="MEMBRANE-BOUND LYTIC MUREIN TRANSGLYCOSYLASE C"/>
    <property type="match status" value="1"/>
</dbReference>
<gene>
    <name evidence="5" type="ORF">CAY53_05090</name>
</gene>
<evidence type="ECO:0000256" key="2">
    <source>
        <dbReference type="SAM" id="MobiDB-lite"/>
    </source>
</evidence>
<protein>
    <recommendedName>
        <fullName evidence="4">Transglycosylase SLT domain-containing protein</fullName>
    </recommendedName>
</protein>
<keyword evidence="3" id="KW-0472">Membrane</keyword>
<feature type="transmembrane region" description="Helical" evidence="3">
    <location>
        <begin position="122"/>
        <end position="142"/>
    </location>
</feature>
<dbReference type="Pfam" id="PF01464">
    <property type="entry name" value="SLT"/>
    <property type="match status" value="1"/>
</dbReference>
<dbReference type="InterPro" id="IPR023346">
    <property type="entry name" value="Lysozyme-like_dom_sf"/>
</dbReference>
<dbReference type="InterPro" id="IPR008258">
    <property type="entry name" value="Transglycosylase_SLT_dom_1"/>
</dbReference>
<dbReference type="Proteomes" id="UP000239867">
    <property type="component" value="Chromosome"/>
</dbReference>
<dbReference type="Gene3D" id="1.10.530.10">
    <property type="match status" value="1"/>
</dbReference>
<keyword evidence="3" id="KW-0812">Transmembrane</keyword>
<feature type="compositionally biased region" description="Low complexity" evidence="2">
    <location>
        <begin position="33"/>
        <end position="47"/>
    </location>
</feature>
<evidence type="ECO:0000313" key="6">
    <source>
        <dbReference type="Proteomes" id="UP000239867"/>
    </source>
</evidence>
<evidence type="ECO:0000256" key="1">
    <source>
        <dbReference type="ARBA" id="ARBA00007734"/>
    </source>
</evidence>
<feature type="compositionally biased region" description="Basic residues" evidence="2">
    <location>
        <begin position="63"/>
        <end position="74"/>
    </location>
</feature>
<sequence length="397" mass="42565">MQARAMPASQTGEDRTGQNAASPPTRGETEQNAAAPRAAPLPKPATAENKRARRPAGSGTRTAGKKRRGRKKKKKQYALGCRLMLAGVEAGALLGAGVLALMVTLGYAAATLSGTSLLYHRLPFALTVCGIVGAGTLLLRLWWGLRVRLNGWHVLSPPLLALTLAAAAGFLAQQPLFVPPLAQFRLLVGGKAEMQGATLRHQIFAAYRRLDREEMGRMLTRSRLYRADIEAAASAFALDPDLLMGLAAAESSFYPRDSADGGQGLFQITSVPAGAQQAAQQSLGAGALDLADQRHNTFVAAATLKSYLAQMRGNVILGLLAYNIGPENGGLRDIMKRYGATDFITIQPYLQEKPRNYPVRVLCFALAFRVQRTAGSLLPYEEELNAIRVQHIGIPGL</sequence>
<evidence type="ECO:0000259" key="4">
    <source>
        <dbReference type="Pfam" id="PF01464"/>
    </source>
</evidence>
<accession>A0A2L1GRC6</accession>
<evidence type="ECO:0000256" key="3">
    <source>
        <dbReference type="SAM" id="Phobius"/>
    </source>
</evidence>
<feature type="transmembrane region" description="Helical" evidence="3">
    <location>
        <begin position="77"/>
        <end position="110"/>
    </location>
</feature>
<name>A0A2L1GRC6_9BACT</name>
<dbReference type="KEGG" id="deo:CAY53_05090"/>